<feature type="transmembrane region" description="Helical" evidence="8">
    <location>
        <begin position="385"/>
        <end position="409"/>
    </location>
</feature>
<dbReference type="SUPFAM" id="SSF82714">
    <property type="entry name" value="Multidrug efflux transporter AcrB TolC docking domain, DN and DC subdomains"/>
    <property type="match status" value="2"/>
</dbReference>
<dbReference type="Gene3D" id="3.30.70.1430">
    <property type="entry name" value="Multidrug efflux transporter AcrB pore domain"/>
    <property type="match status" value="2"/>
</dbReference>
<dbReference type="FunFam" id="1.20.1640.10:FF:000001">
    <property type="entry name" value="Efflux pump membrane transporter"/>
    <property type="match status" value="1"/>
</dbReference>
<dbReference type="AlphaFoldDB" id="A0A2H9TA87"/>
<feature type="transmembrane region" description="Helical" evidence="8">
    <location>
        <begin position="359"/>
        <end position="379"/>
    </location>
</feature>
<proteinExistence type="predicted"/>
<evidence type="ECO:0000256" key="3">
    <source>
        <dbReference type="ARBA" id="ARBA00022475"/>
    </source>
</evidence>
<dbReference type="Gene3D" id="1.20.1640.10">
    <property type="entry name" value="Multidrug efflux transporter AcrB transmembrane domain"/>
    <property type="match status" value="2"/>
</dbReference>
<organism evidence="9">
    <name type="scientific">invertebrate metagenome</name>
    <dbReference type="NCBI Taxonomy" id="1711999"/>
    <lineage>
        <taxon>unclassified sequences</taxon>
        <taxon>metagenomes</taxon>
        <taxon>organismal metagenomes</taxon>
    </lineage>
</organism>
<keyword evidence="2" id="KW-0813">Transport</keyword>
<dbReference type="PANTHER" id="PTHR32063">
    <property type="match status" value="1"/>
</dbReference>
<evidence type="ECO:0000256" key="7">
    <source>
        <dbReference type="ARBA" id="ARBA00023136"/>
    </source>
</evidence>
<dbReference type="GO" id="GO:0005886">
    <property type="term" value="C:plasma membrane"/>
    <property type="evidence" value="ECO:0007669"/>
    <property type="project" value="UniProtKB-SubCell"/>
</dbReference>
<feature type="transmembrane region" description="Helical" evidence="8">
    <location>
        <begin position="950"/>
        <end position="969"/>
    </location>
</feature>
<evidence type="ECO:0000256" key="5">
    <source>
        <dbReference type="ARBA" id="ARBA00022692"/>
    </source>
</evidence>
<feature type="transmembrane region" description="Helical" evidence="8">
    <location>
        <begin position="904"/>
        <end position="929"/>
    </location>
</feature>
<keyword evidence="4" id="KW-0997">Cell inner membrane</keyword>
<evidence type="ECO:0000256" key="6">
    <source>
        <dbReference type="ARBA" id="ARBA00022989"/>
    </source>
</evidence>
<feature type="transmembrane region" description="Helical" evidence="8">
    <location>
        <begin position="333"/>
        <end position="352"/>
    </location>
</feature>
<dbReference type="EMBL" id="NSIT01000028">
    <property type="protein sequence ID" value="PJE80175.1"/>
    <property type="molecule type" value="Genomic_DNA"/>
</dbReference>
<dbReference type="PANTHER" id="PTHR32063:SF29">
    <property type="entry name" value="HAE1 FAMILY EFFLUX PUMP PERMEASE COMPONENT"/>
    <property type="match status" value="1"/>
</dbReference>
<dbReference type="Gene3D" id="3.30.70.1320">
    <property type="entry name" value="Multidrug efflux transporter AcrB pore domain like"/>
    <property type="match status" value="1"/>
</dbReference>
<keyword evidence="5 8" id="KW-0812">Transmembrane</keyword>
<evidence type="ECO:0000256" key="4">
    <source>
        <dbReference type="ARBA" id="ARBA00022519"/>
    </source>
</evidence>
<feature type="transmembrane region" description="Helical" evidence="8">
    <location>
        <begin position="12"/>
        <end position="34"/>
    </location>
</feature>
<evidence type="ECO:0000256" key="2">
    <source>
        <dbReference type="ARBA" id="ARBA00022448"/>
    </source>
</evidence>
<dbReference type="GO" id="GO:0042910">
    <property type="term" value="F:xenobiotic transmembrane transporter activity"/>
    <property type="evidence" value="ECO:0007669"/>
    <property type="project" value="TreeGrafter"/>
</dbReference>
<dbReference type="PRINTS" id="PR00702">
    <property type="entry name" value="ACRIFLAVINRP"/>
</dbReference>
<dbReference type="SUPFAM" id="SSF82693">
    <property type="entry name" value="Multidrug efflux transporter AcrB pore domain, PN1, PN2, PC1 and PC2 subdomains"/>
    <property type="match status" value="3"/>
</dbReference>
<evidence type="ECO:0000256" key="1">
    <source>
        <dbReference type="ARBA" id="ARBA00004651"/>
    </source>
</evidence>
<protein>
    <submittedName>
        <fullName evidence="9">Multidrug efflux pump subunit AcrB</fullName>
    </submittedName>
</protein>
<feature type="transmembrane region" description="Helical" evidence="8">
    <location>
        <begin position="524"/>
        <end position="544"/>
    </location>
</feature>
<gene>
    <name evidence="9" type="primary">acrB</name>
    <name evidence="9" type="ORF">CI610_00827</name>
</gene>
<dbReference type="InterPro" id="IPR027463">
    <property type="entry name" value="AcrB_DN_DC_subdom"/>
</dbReference>
<comment type="subcellular location">
    <subcellularLocation>
        <location evidence="1">Cell membrane</location>
        <topology evidence="1">Multi-pass membrane protein</topology>
    </subcellularLocation>
</comment>
<sequence length="1031" mass="112701">MILSDISVKRPVFATVVSLLLITFGVAAFFMLPLRELPDITSPKVSVVTTYDGAVASVVETKITNIIEENLSGIESIKFIDSNTSNGMSRISVEFMPDRDMESAANDVREAVSRITRSLPDEADDPVIWKNDGSGEAVLYVNLQSDTLSPLALNDYVERTIKDRLSLVDGVSSVDVMGMQEYVMRIELDPIAMAARDITVSDVRSVLEENNLELSAGDIENTERNLQVRVERDYNQPDDFRRLMIRKTKKRSVYLDDIATINTGAREIKSLFKANGQNTVGLAIVPMSGANPLDVIARVKADVEAFRPFLPKGTTMGWSYDLSVFINSAIWEVYATLAITIALVVLVIYLFLGNFRATLIPAVTVPVSLLSAFIAIHLFGYTINLITLLALILAIGLVVDDAIVVLENIYSHIERGEPPLVAAYLGAKEVGFAVIATTLVLVMTLVPIAFMGGTVGRLFSEYALTLASAVCFSSLIALTLSPMLSSKLLRKHRSSGISQHLDTLFNKLETVYRFVLKASLQKKLISVLLLTGAVVLIAVIYPIVPKSFVPKEDNGSVMLIVRGAEGASYDVMEKSMTEIERRLTPEIGQGTIDNIIMLTPGFSSMGTNSGLMIVSLEDWKKRNESAFALISRLRAMMADIPDVSVFPVIRSSIGGRSQAPVQFVIGGASYEKVSEWSAIMRNKARQNPGLTDIDLDYRETQPQLSVSINKQRAYELGITAQNIGDTLEVMLGGKAVTTFIERGEEYDVFLTSKEESVISPEDFSRLYIRSLDSGRLIRLDNLVSVKEVGKAARLPHYNRNRSITLSASLVGDYALSEALDYLDSVAQEDLPADAMIDYKGESLDYRSNQRSIMIIFSLALIIVYLVLAAQFESFVHPFVVMLTVPLGLAGGLVGLLVAGETLNIYSQLAMIMLIGLVTKNGILIVEFCNQLRDKGMAFEQAVIDSAVMRLRPVMMTALTTVIGAVPLLMASGAGSESRVNIGVVVFSGVSVASVLTLFVVPSLYSLLAKHTTSPLIISRKLDDQLGNMHIK</sequence>
<dbReference type="Pfam" id="PF00873">
    <property type="entry name" value="ACR_tran"/>
    <property type="match status" value="1"/>
</dbReference>
<keyword evidence="3" id="KW-1003">Cell membrane</keyword>
<dbReference type="Gene3D" id="3.30.2090.10">
    <property type="entry name" value="Multidrug efflux transporter AcrB TolC docking domain, DN and DC subdomains"/>
    <property type="match status" value="2"/>
</dbReference>
<feature type="transmembrane region" description="Helical" evidence="8">
    <location>
        <begin position="981"/>
        <end position="1007"/>
    </location>
</feature>
<feature type="transmembrane region" description="Helical" evidence="8">
    <location>
        <begin position="878"/>
        <end position="898"/>
    </location>
</feature>
<keyword evidence="7 8" id="KW-0472">Membrane</keyword>
<evidence type="ECO:0000256" key="8">
    <source>
        <dbReference type="SAM" id="Phobius"/>
    </source>
</evidence>
<feature type="transmembrane region" description="Helical" evidence="8">
    <location>
        <begin position="430"/>
        <end position="450"/>
    </location>
</feature>
<dbReference type="SUPFAM" id="SSF82866">
    <property type="entry name" value="Multidrug efflux transporter AcrB transmembrane domain"/>
    <property type="match status" value="2"/>
</dbReference>
<accession>A0A2H9TA87</accession>
<keyword evidence="6 8" id="KW-1133">Transmembrane helix</keyword>
<feature type="transmembrane region" description="Helical" evidence="8">
    <location>
        <begin position="462"/>
        <end position="484"/>
    </location>
</feature>
<reference evidence="9" key="1">
    <citation type="journal article" date="2017" name="Appl. Environ. Microbiol.">
        <title>Molecular characterization of an Endozoicomonas-like organism causing infection in king scallop Pecten maximus L.</title>
        <authorList>
            <person name="Cano I."/>
            <person name="van Aerle R."/>
            <person name="Ross S."/>
            <person name="Verner-Jeffreys D.W."/>
            <person name="Paley R.K."/>
            <person name="Rimmer G."/>
            <person name="Ryder D."/>
            <person name="Hooper P."/>
            <person name="Stone D."/>
            <person name="Feist S.W."/>
        </authorList>
    </citation>
    <scope>NUCLEOTIDE SEQUENCE</scope>
</reference>
<dbReference type="Gene3D" id="3.30.70.1440">
    <property type="entry name" value="Multidrug efflux transporter AcrB pore domain"/>
    <property type="match status" value="1"/>
</dbReference>
<name>A0A2H9TA87_9ZZZZ</name>
<evidence type="ECO:0000313" key="9">
    <source>
        <dbReference type="EMBL" id="PJE80175.1"/>
    </source>
</evidence>
<feature type="transmembrane region" description="Helical" evidence="8">
    <location>
        <begin position="852"/>
        <end position="871"/>
    </location>
</feature>
<dbReference type="InterPro" id="IPR001036">
    <property type="entry name" value="Acrflvin-R"/>
</dbReference>
<comment type="caution">
    <text evidence="9">The sequence shown here is derived from an EMBL/GenBank/DDBJ whole genome shotgun (WGS) entry which is preliminary data.</text>
</comment>